<dbReference type="SUPFAM" id="SSF49464">
    <property type="entry name" value="Carboxypeptidase regulatory domain-like"/>
    <property type="match status" value="1"/>
</dbReference>
<dbReference type="OrthoDB" id="9768470at2"/>
<evidence type="ECO:0000256" key="1">
    <source>
        <dbReference type="ARBA" id="ARBA00004442"/>
    </source>
</evidence>
<organism evidence="8 9">
    <name type="scientific">Sphingobacterium corticibacter</name>
    <dbReference type="NCBI Taxonomy" id="2171749"/>
    <lineage>
        <taxon>Bacteria</taxon>
        <taxon>Pseudomonadati</taxon>
        <taxon>Bacteroidota</taxon>
        <taxon>Sphingobacteriia</taxon>
        <taxon>Sphingobacteriales</taxon>
        <taxon>Sphingobacteriaceae</taxon>
        <taxon>Sphingobacterium</taxon>
    </lineage>
</organism>
<evidence type="ECO:0000259" key="7">
    <source>
        <dbReference type="Pfam" id="PF07715"/>
    </source>
</evidence>
<dbReference type="InterPro" id="IPR008969">
    <property type="entry name" value="CarboxyPept-like_regulatory"/>
</dbReference>
<dbReference type="AlphaFoldDB" id="A0A2T8HFY7"/>
<reference evidence="8 9" key="1">
    <citation type="submission" date="2018-04" db="EMBL/GenBank/DDBJ databases">
        <title>Sphingobacterium cortibacter sp. nov.</title>
        <authorList>
            <person name="Li Y."/>
        </authorList>
    </citation>
    <scope>NUCLEOTIDE SEQUENCE [LARGE SCALE GENOMIC DNA]</scope>
    <source>
        <strain evidence="8 9">2c-3</strain>
    </source>
</reference>
<evidence type="ECO:0000259" key="6">
    <source>
        <dbReference type="Pfam" id="PF00593"/>
    </source>
</evidence>
<dbReference type="Pfam" id="PF07715">
    <property type="entry name" value="Plug"/>
    <property type="match status" value="1"/>
</dbReference>
<dbReference type="SUPFAM" id="SSF56935">
    <property type="entry name" value="Porins"/>
    <property type="match status" value="1"/>
</dbReference>
<keyword evidence="8" id="KW-0675">Receptor</keyword>
<dbReference type="Gene3D" id="2.170.130.10">
    <property type="entry name" value="TonB-dependent receptor, plug domain"/>
    <property type="match status" value="1"/>
</dbReference>
<keyword evidence="2 4" id="KW-0472">Membrane</keyword>
<comment type="caution">
    <text evidence="8">The sequence shown here is derived from an EMBL/GenBank/DDBJ whole genome shotgun (WGS) entry which is preliminary data.</text>
</comment>
<comment type="subcellular location">
    <subcellularLocation>
        <location evidence="1 4">Cell outer membrane</location>
    </subcellularLocation>
</comment>
<dbReference type="GO" id="GO:0009279">
    <property type="term" value="C:cell outer membrane"/>
    <property type="evidence" value="ECO:0007669"/>
    <property type="project" value="UniProtKB-SubCell"/>
</dbReference>
<feature type="domain" description="TonB-dependent receptor-like beta-barrel" evidence="6">
    <location>
        <begin position="482"/>
        <end position="877"/>
    </location>
</feature>
<dbReference type="InterPro" id="IPR037066">
    <property type="entry name" value="Plug_dom_sf"/>
</dbReference>
<accession>A0A2T8HFY7</accession>
<keyword evidence="3" id="KW-0998">Cell outer membrane</keyword>
<evidence type="ECO:0000256" key="2">
    <source>
        <dbReference type="ARBA" id="ARBA00023136"/>
    </source>
</evidence>
<name>A0A2T8HFY7_9SPHI</name>
<dbReference type="RefSeq" id="WP_116776755.1">
    <property type="nucleotide sequence ID" value="NZ_QDKG01000006.1"/>
</dbReference>
<dbReference type="InterPro" id="IPR012910">
    <property type="entry name" value="Plug_dom"/>
</dbReference>
<evidence type="ECO:0000256" key="4">
    <source>
        <dbReference type="RuleBase" id="RU003357"/>
    </source>
</evidence>
<comment type="similarity">
    <text evidence="4">Belongs to the TonB-dependent receptor family.</text>
</comment>
<evidence type="ECO:0000313" key="9">
    <source>
        <dbReference type="Proteomes" id="UP000245627"/>
    </source>
</evidence>
<protein>
    <submittedName>
        <fullName evidence="8">TonB-dependent receptor</fullName>
    </submittedName>
</protein>
<dbReference type="Pfam" id="PF00593">
    <property type="entry name" value="TonB_dep_Rec_b-barrel"/>
    <property type="match status" value="1"/>
</dbReference>
<sequence length="918" mass="102849">MQSTKHLFLALALAFGLLSFASAQQQYGIKGVVLDVESMKPIEGASVRLLERNRESATDKDGNFFFDLPKDGKEYTIVAGLIGYTPDTLVIKHGQDDVHFATLSLVSKNSVLDEIVISRRRERISEIALLDMRRQSNLMVEYMGAQELSRKGISDAGAAVNRMTGVSRQEGSNEVFVRGLGDRYNNTTLNGLPVPSNDPELKNLELGLFTSDIIEYITIDKVYSTYLPGDFAGGNVDIASKNYDGKGFLEVKLGGNTNTNVLKNWNSFHLQDGPNPFGFVNYGVPNDPLGGFNFQNSMNPVKKTPITGSFGLLGGKSFRFANGHKLNLFASANYSSDAYHREGVNRQLSAGGAVINDLEQLRQGYTTNSTGMVTANYIFNPNHSITYNFLMMNSSDQFYDTYTGALRDMAEDGSGLIRRSTYIQNTVTANQLLGKHKLNDKIDVNWGLSYNRVKTKIPDRIQNFMQLNDATQQYVFIQNAVTNNHRYFQDLSENEIALNLAASYKLDDDKGIWSVGYNGKMKKRAFEDFQVNFSVPRNRPIDPTNLDEFFNQENLNAGLFSQLGFNADLPQTYDGTQDIHAPFTNLQYNLTERLSGTLGLRYENIRQDVSFMTQLDRSGTTNSITRNEVLPSLLLKYVLKDNQNLRMGLSKTYTLPQFKERAFFIYRDINESKQGNPNLYPSTDYNLDLRWEAFPKSSELLSATLFGKYIQNPINEVLLASSSNDISYVNIGDYGTVYGLEVEFKKDVLSTDQFGKLSFGANAAYIKTDQVIDPEKVRRETQFPSGGSYNINLTNTRSGFTGASDFLVNTDLSYYKAWGNASDIMATVVYNYFSDRLYALGSEGRGNQIDQGVGTLDFIFKYKINNRFGIDANVLNVTNPSFNRVQETVAGSDSAIDAPILFNYRKGIRFSLGVRYRL</sequence>
<evidence type="ECO:0000313" key="8">
    <source>
        <dbReference type="EMBL" id="PVH24357.1"/>
    </source>
</evidence>
<feature type="domain" description="TonB-dependent receptor plug" evidence="7">
    <location>
        <begin position="139"/>
        <end position="234"/>
    </location>
</feature>
<keyword evidence="4" id="KW-0798">TonB box</keyword>
<dbReference type="PANTHER" id="PTHR40980">
    <property type="entry name" value="PLUG DOMAIN-CONTAINING PROTEIN"/>
    <property type="match status" value="1"/>
</dbReference>
<dbReference type="Proteomes" id="UP000245627">
    <property type="component" value="Unassembled WGS sequence"/>
</dbReference>
<dbReference type="PANTHER" id="PTHR40980:SF5">
    <property type="entry name" value="TONB-DEPENDENT RECEPTOR"/>
    <property type="match status" value="1"/>
</dbReference>
<dbReference type="InterPro" id="IPR036942">
    <property type="entry name" value="Beta-barrel_TonB_sf"/>
</dbReference>
<keyword evidence="5" id="KW-0732">Signal</keyword>
<feature type="chain" id="PRO_5015562417" evidence="5">
    <location>
        <begin position="24"/>
        <end position="918"/>
    </location>
</feature>
<dbReference type="InterPro" id="IPR000531">
    <property type="entry name" value="Beta-barrel_TonB"/>
</dbReference>
<feature type="signal peptide" evidence="5">
    <location>
        <begin position="1"/>
        <end position="23"/>
    </location>
</feature>
<dbReference type="Pfam" id="PF13715">
    <property type="entry name" value="CarbopepD_reg_2"/>
    <property type="match status" value="1"/>
</dbReference>
<dbReference type="Gene3D" id="2.60.40.1120">
    <property type="entry name" value="Carboxypeptidase-like, regulatory domain"/>
    <property type="match status" value="1"/>
</dbReference>
<proteinExistence type="inferred from homology"/>
<dbReference type="Gene3D" id="2.40.170.20">
    <property type="entry name" value="TonB-dependent receptor, beta-barrel domain"/>
    <property type="match status" value="1"/>
</dbReference>
<keyword evidence="9" id="KW-1185">Reference proteome</keyword>
<dbReference type="EMBL" id="QDKG01000006">
    <property type="protein sequence ID" value="PVH24357.1"/>
    <property type="molecule type" value="Genomic_DNA"/>
</dbReference>
<evidence type="ECO:0000256" key="3">
    <source>
        <dbReference type="ARBA" id="ARBA00023237"/>
    </source>
</evidence>
<evidence type="ECO:0000256" key="5">
    <source>
        <dbReference type="SAM" id="SignalP"/>
    </source>
</evidence>
<gene>
    <name evidence="8" type="ORF">DC487_14845</name>
</gene>